<dbReference type="InterPro" id="IPR020476">
    <property type="entry name" value="Nudix_hydrolase"/>
</dbReference>
<evidence type="ECO:0000256" key="3">
    <source>
        <dbReference type="ARBA" id="ARBA00022801"/>
    </source>
</evidence>
<proteinExistence type="inferred from homology"/>
<dbReference type="Pfam" id="PF00293">
    <property type="entry name" value="NUDIX"/>
    <property type="match status" value="1"/>
</dbReference>
<reference evidence="6 7" key="1">
    <citation type="submission" date="2017-02" db="EMBL/GenBank/DDBJ databases">
        <authorList>
            <person name="Peterson S.W."/>
        </authorList>
    </citation>
    <scope>NUCLEOTIDE SEQUENCE [LARGE SCALE GENOMIC DNA]</scope>
    <source>
        <strain evidence="6 7">2B3F</strain>
    </source>
</reference>
<evidence type="ECO:0000256" key="2">
    <source>
        <dbReference type="ARBA" id="ARBA00005582"/>
    </source>
</evidence>
<evidence type="ECO:0000313" key="6">
    <source>
        <dbReference type="EMBL" id="SJN28781.1"/>
    </source>
</evidence>
<comment type="similarity">
    <text evidence="2 4">Belongs to the Nudix hydrolase family.</text>
</comment>
<dbReference type="PRINTS" id="PR00502">
    <property type="entry name" value="NUDIXFAMILY"/>
</dbReference>
<dbReference type="InterPro" id="IPR020084">
    <property type="entry name" value="NUDIX_hydrolase_CS"/>
</dbReference>
<name>A0A1R4J9H7_9MICC</name>
<evidence type="ECO:0000256" key="1">
    <source>
        <dbReference type="ARBA" id="ARBA00001946"/>
    </source>
</evidence>
<dbReference type="EMBL" id="FUKP01000049">
    <property type="protein sequence ID" value="SJN28781.1"/>
    <property type="molecule type" value="Genomic_DNA"/>
</dbReference>
<accession>A0A1R4J9H7</accession>
<evidence type="ECO:0000313" key="7">
    <source>
        <dbReference type="Proteomes" id="UP000196230"/>
    </source>
</evidence>
<dbReference type="SUPFAM" id="SSF55811">
    <property type="entry name" value="Nudix"/>
    <property type="match status" value="1"/>
</dbReference>
<dbReference type="Gene3D" id="3.90.79.10">
    <property type="entry name" value="Nucleoside Triphosphate Pyrophosphohydrolase"/>
    <property type="match status" value="1"/>
</dbReference>
<dbReference type="InterPro" id="IPR015797">
    <property type="entry name" value="NUDIX_hydrolase-like_dom_sf"/>
</dbReference>
<gene>
    <name evidence="6" type="ORF">FM125_07310</name>
</gene>
<dbReference type="PROSITE" id="PS51462">
    <property type="entry name" value="NUDIX"/>
    <property type="match status" value="1"/>
</dbReference>
<evidence type="ECO:0000256" key="4">
    <source>
        <dbReference type="RuleBase" id="RU003476"/>
    </source>
</evidence>
<evidence type="ECO:0000259" key="5">
    <source>
        <dbReference type="PROSITE" id="PS51462"/>
    </source>
</evidence>
<protein>
    <recommendedName>
        <fullName evidence="5">Nudix hydrolase domain-containing protein</fullName>
    </recommendedName>
</protein>
<dbReference type="RefSeq" id="WP_143745277.1">
    <property type="nucleotide sequence ID" value="NZ_FUKP01000049.1"/>
</dbReference>
<dbReference type="GO" id="GO:0016787">
    <property type="term" value="F:hydrolase activity"/>
    <property type="evidence" value="ECO:0007669"/>
    <property type="project" value="UniProtKB-KW"/>
</dbReference>
<dbReference type="InterPro" id="IPR000086">
    <property type="entry name" value="NUDIX_hydrolase_dom"/>
</dbReference>
<organism evidence="6 7">
    <name type="scientific">Micrococcus lylae</name>
    <dbReference type="NCBI Taxonomy" id="1273"/>
    <lineage>
        <taxon>Bacteria</taxon>
        <taxon>Bacillati</taxon>
        <taxon>Actinomycetota</taxon>
        <taxon>Actinomycetes</taxon>
        <taxon>Micrococcales</taxon>
        <taxon>Micrococcaceae</taxon>
        <taxon>Micrococcus</taxon>
    </lineage>
</organism>
<feature type="domain" description="Nudix hydrolase" evidence="5">
    <location>
        <begin position="16"/>
        <end position="152"/>
    </location>
</feature>
<dbReference type="PROSITE" id="PS00893">
    <property type="entry name" value="NUDIX_BOX"/>
    <property type="match status" value="1"/>
</dbReference>
<dbReference type="PANTHER" id="PTHR43046:SF2">
    <property type="entry name" value="8-OXO-DGTP DIPHOSPHATASE-RELATED"/>
    <property type="match status" value="1"/>
</dbReference>
<dbReference type="PANTHER" id="PTHR43046">
    <property type="entry name" value="GDP-MANNOSE MANNOSYL HYDROLASE"/>
    <property type="match status" value="1"/>
</dbReference>
<sequence length="160" mass="17046">MSQPTGTVPAAAVPFQTRAGAYALIVQDDSVLLSAWRSPSDDVYWTLPGGGIELGESPEQACVREVWEETGHDCRLVGLLGVTTGHIPAAKRLRGEPVDLLTVQVLYRGEITGGTLRPEVGGSSHDARWFGLDELDSVLTSSWLTSALRLGGHLPAEEVA</sequence>
<dbReference type="AlphaFoldDB" id="A0A1R4J9H7"/>
<keyword evidence="3 4" id="KW-0378">Hydrolase</keyword>
<dbReference type="Proteomes" id="UP000196230">
    <property type="component" value="Unassembled WGS sequence"/>
</dbReference>
<dbReference type="CDD" id="cd02883">
    <property type="entry name" value="NUDIX_Hydrolase"/>
    <property type="match status" value="1"/>
</dbReference>
<comment type="cofactor">
    <cofactor evidence="1">
        <name>Mg(2+)</name>
        <dbReference type="ChEBI" id="CHEBI:18420"/>
    </cofactor>
</comment>